<name>A0A7S1Q4V1_NEODS</name>
<evidence type="ECO:0000313" key="2">
    <source>
        <dbReference type="EMBL" id="CAD9120476.1"/>
    </source>
</evidence>
<feature type="transmembrane region" description="Helical" evidence="1">
    <location>
        <begin position="12"/>
        <end position="30"/>
    </location>
</feature>
<sequence length="178" mass="18606">MSAVAAASIADLLGTAMLVGGVAAALWHVLLSPDTASTNALGHRAVFVASLLLAVAAGLMLASMPATVAGYAQMAIEADGTNPTVPFVSPWLDFLVSAGFLVDPKAQQQAQKQRAEEPRARINSSFDFTFDVVCIHLCLMASYAGAIVVKQLVTTVRLLKAHRRLLQDHDAATFSGSG</sequence>
<accession>A0A7S1Q4V1</accession>
<dbReference type="AlphaFoldDB" id="A0A7S1Q4V1"/>
<organism evidence="2">
    <name type="scientific">Neobodo designis</name>
    <name type="common">Flagellated protozoan</name>
    <name type="synonym">Bodo designis</name>
    <dbReference type="NCBI Taxonomy" id="312471"/>
    <lineage>
        <taxon>Eukaryota</taxon>
        <taxon>Discoba</taxon>
        <taxon>Euglenozoa</taxon>
        <taxon>Kinetoplastea</taxon>
        <taxon>Metakinetoplastina</taxon>
        <taxon>Neobodonida</taxon>
        <taxon>Neobodo</taxon>
    </lineage>
</organism>
<protein>
    <submittedName>
        <fullName evidence="2">Uncharacterized protein</fullName>
    </submittedName>
</protein>
<feature type="transmembrane region" description="Helical" evidence="1">
    <location>
        <begin position="128"/>
        <end position="149"/>
    </location>
</feature>
<keyword evidence="1" id="KW-0472">Membrane</keyword>
<proteinExistence type="predicted"/>
<keyword evidence="1" id="KW-1133">Transmembrane helix</keyword>
<feature type="transmembrane region" description="Helical" evidence="1">
    <location>
        <begin position="42"/>
        <end position="62"/>
    </location>
</feature>
<dbReference type="EMBL" id="HBGF01025834">
    <property type="protein sequence ID" value="CAD9120476.1"/>
    <property type="molecule type" value="Transcribed_RNA"/>
</dbReference>
<evidence type="ECO:0000256" key="1">
    <source>
        <dbReference type="SAM" id="Phobius"/>
    </source>
</evidence>
<gene>
    <name evidence="2" type="ORF">NDES1114_LOCUS17071</name>
</gene>
<keyword evidence="1" id="KW-0812">Transmembrane</keyword>
<reference evidence="2" key="1">
    <citation type="submission" date="2021-01" db="EMBL/GenBank/DDBJ databases">
        <authorList>
            <person name="Corre E."/>
            <person name="Pelletier E."/>
            <person name="Niang G."/>
            <person name="Scheremetjew M."/>
            <person name="Finn R."/>
            <person name="Kale V."/>
            <person name="Holt S."/>
            <person name="Cochrane G."/>
            <person name="Meng A."/>
            <person name="Brown T."/>
            <person name="Cohen L."/>
        </authorList>
    </citation>
    <scope>NUCLEOTIDE SEQUENCE</scope>
    <source>
        <strain evidence="2">CCAP 1951/1</strain>
    </source>
</reference>